<accession>A0A4Q9N423</accession>
<dbReference type="Proteomes" id="UP000292957">
    <property type="component" value="Unassembled WGS sequence"/>
</dbReference>
<protein>
    <submittedName>
        <fullName evidence="1">Uncharacterized protein</fullName>
    </submittedName>
</protein>
<reference evidence="1" key="1">
    <citation type="submission" date="2019-01" db="EMBL/GenBank/DDBJ databases">
        <title>Draft genome sequences of three monokaryotic isolates of the white-rot basidiomycete fungus Dichomitus squalens.</title>
        <authorList>
            <consortium name="DOE Joint Genome Institute"/>
            <person name="Lopez S.C."/>
            <person name="Andreopoulos B."/>
            <person name="Pangilinan J."/>
            <person name="Lipzen A."/>
            <person name="Riley R."/>
            <person name="Ahrendt S."/>
            <person name="Ng V."/>
            <person name="Barry K."/>
            <person name="Daum C."/>
            <person name="Grigoriev I.V."/>
            <person name="Hilden K.S."/>
            <person name="Makela M.R."/>
            <person name="de Vries R.P."/>
        </authorList>
    </citation>
    <scope>NUCLEOTIDE SEQUENCE [LARGE SCALE GENOMIC DNA]</scope>
    <source>
        <strain evidence="1">OM18370.1</strain>
    </source>
</reference>
<proteinExistence type="predicted"/>
<organism evidence="1">
    <name type="scientific">Dichomitus squalens</name>
    <dbReference type="NCBI Taxonomy" id="114155"/>
    <lineage>
        <taxon>Eukaryota</taxon>
        <taxon>Fungi</taxon>
        <taxon>Dikarya</taxon>
        <taxon>Basidiomycota</taxon>
        <taxon>Agaricomycotina</taxon>
        <taxon>Agaricomycetes</taxon>
        <taxon>Polyporales</taxon>
        <taxon>Polyporaceae</taxon>
        <taxon>Dichomitus</taxon>
    </lineage>
</organism>
<dbReference type="EMBL" id="ML143390">
    <property type="protein sequence ID" value="TBU33771.1"/>
    <property type="molecule type" value="Genomic_DNA"/>
</dbReference>
<dbReference type="AlphaFoldDB" id="A0A4Q9N423"/>
<sequence length="73" mass="8224">MRYAYGSPKLPDFTWNKVNRLNLSLQDTSQTNHQTCLVSDHGHCRDLRHTADNPTAVKVSSEAQMSALEKPLV</sequence>
<name>A0A4Q9N423_9APHY</name>
<gene>
    <name evidence="1" type="ORF">BD311DRAFT_392648</name>
</gene>
<evidence type="ECO:0000313" key="1">
    <source>
        <dbReference type="EMBL" id="TBU33771.1"/>
    </source>
</evidence>